<dbReference type="SUPFAM" id="SSF53300">
    <property type="entry name" value="vWA-like"/>
    <property type="match status" value="1"/>
</dbReference>
<accession>A0ABT1M929</accession>
<comment type="caution">
    <text evidence="2">The sequence shown here is derived from an EMBL/GenBank/DDBJ whole genome shotgun (WGS) entry which is preliminary data.</text>
</comment>
<dbReference type="RefSeq" id="WP_255062401.1">
    <property type="nucleotide sequence ID" value="NZ_JANDBD010000009.1"/>
</dbReference>
<feature type="transmembrane region" description="Helical" evidence="1">
    <location>
        <begin position="291"/>
        <end position="310"/>
    </location>
</feature>
<evidence type="ECO:0000313" key="3">
    <source>
        <dbReference type="Proteomes" id="UP001651690"/>
    </source>
</evidence>
<evidence type="ECO:0000313" key="2">
    <source>
        <dbReference type="EMBL" id="MCP9274724.1"/>
    </source>
</evidence>
<feature type="transmembrane region" description="Helical" evidence="1">
    <location>
        <begin position="58"/>
        <end position="79"/>
    </location>
</feature>
<organism evidence="2 3">
    <name type="scientific">Mycolicibacterium arenosum</name>
    <dbReference type="NCBI Taxonomy" id="2952157"/>
    <lineage>
        <taxon>Bacteria</taxon>
        <taxon>Bacillati</taxon>
        <taxon>Actinomycetota</taxon>
        <taxon>Actinomycetes</taxon>
        <taxon>Mycobacteriales</taxon>
        <taxon>Mycobacteriaceae</taxon>
        <taxon>Mycolicibacterium</taxon>
    </lineage>
</organism>
<dbReference type="Gene3D" id="3.40.50.410">
    <property type="entry name" value="von Willebrand factor, type A domain"/>
    <property type="match status" value="1"/>
</dbReference>
<sequence>MDVTWWWVVIVACAALAVVIVAALGPRAENTRRLRPLANVDRLTKLPAYVRAMRRRTLLTVAMLALLAVAFGGAVVSAARPTGLPGPARDTAAAQPEDIMVCAGAPTDEAPMAAALRYFAARVPGYDTQRIGLTVPDRRVIPLTRDHQYAATRFADYGRTAATPPVRYSDYSPTVEDVLALCITGFPSFDRIEPQRRSVIYIGGGQSSQRPLFDVAAVRELAAAAGVQVNAVMTDSDSGLLERLASETGGRYVAPNSNVDASLESIRDNPPPPTAAVGPAARSAAPETPELPIVLALFAVGALLTLPLVVRR</sequence>
<keyword evidence="1" id="KW-1133">Transmembrane helix</keyword>
<keyword evidence="1" id="KW-0812">Transmembrane</keyword>
<proteinExistence type="predicted"/>
<evidence type="ECO:0000256" key="1">
    <source>
        <dbReference type="SAM" id="Phobius"/>
    </source>
</evidence>
<dbReference type="Proteomes" id="UP001651690">
    <property type="component" value="Unassembled WGS sequence"/>
</dbReference>
<dbReference type="EMBL" id="JANDBD010000009">
    <property type="protein sequence ID" value="MCP9274724.1"/>
    <property type="molecule type" value="Genomic_DNA"/>
</dbReference>
<keyword evidence="3" id="KW-1185">Reference proteome</keyword>
<gene>
    <name evidence="2" type="ORF">NM203_21250</name>
</gene>
<feature type="transmembrane region" description="Helical" evidence="1">
    <location>
        <begin position="6"/>
        <end position="25"/>
    </location>
</feature>
<evidence type="ECO:0008006" key="4">
    <source>
        <dbReference type="Google" id="ProtNLM"/>
    </source>
</evidence>
<reference evidence="2 3" key="1">
    <citation type="submission" date="2022-06" db="EMBL/GenBank/DDBJ databases">
        <title>Mycolicibacterium sp. CAU 1645 isolated from seawater.</title>
        <authorList>
            <person name="Kim W."/>
        </authorList>
    </citation>
    <scope>NUCLEOTIDE SEQUENCE [LARGE SCALE GENOMIC DNA]</scope>
    <source>
        <strain evidence="2 3">CAU 1645</strain>
    </source>
</reference>
<name>A0ABT1M929_9MYCO</name>
<dbReference type="InterPro" id="IPR036465">
    <property type="entry name" value="vWFA_dom_sf"/>
</dbReference>
<protein>
    <recommendedName>
        <fullName evidence="4">VWA domain-containing protein</fullName>
    </recommendedName>
</protein>
<keyword evidence="1" id="KW-0472">Membrane</keyword>